<dbReference type="InterPro" id="IPR050142">
    <property type="entry name" value="MADS-box/MEF2_TF"/>
</dbReference>
<dbReference type="Pfam" id="PF00319">
    <property type="entry name" value="SRF-TF"/>
    <property type="match status" value="1"/>
</dbReference>
<dbReference type="SMART" id="SM00432">
    <property type="entry name" value="MADS"/>
    <property type="match status" value="1"/>
</dbReference>
<dbReference type="GO" id="GO:0045944">
    <property type="term" value="P:positive regulation of transcription by RNA polymerase II"/>
    <property type="evidence" value="ECO:0007669"/>
    <property type="project" value="InterPro"/>
</dbReference>
<evidence type="ECO:0000313" key="8">
    <source>
        <dbReference type="Proteomes" id="UP001159364"/>
    </source>
</evidence>
<organism evidence="7 8">
    <name type="scientific">Erythroxylum novogranatense</name>
    <dbReference type="NCBI Taxonomy" id="1862640"/>
    <lineage>
        <taxon>Eukaryota</taxon>
        <taxon>Viridiplantae</taxon>
        <taxon>Streptophyta</taxon>
        <taxon>Embryophyta</taxon>
        <taxon>Tracheophyta</taxon>
        <taxon>Spermatophyta</taxon>
        <taxon>Magnoliopsida</taxon>
        <taxon>eudicotyledons</taxon>
        <taxon>Gunneridae</taxon>
        <taxon>Pentapetalae</taxon>
        <taxon>rosids</taxon>
        <taxon>fabids</taxon>
        <taxon>Malpighiales</taxon>
        <taxon>Erythroxylaceae</taxon>
        <taxon>Erythroxylum</taxon>
    </lineage>
</organism>
<evidence type="ECO:0000256" key="1">
    <source>
        <dbReference type="ARBA" id="ARBA00004123"/>
    </source>
</evidence>
<dbReference type="CDD" id="cd00266">
    <property type="entry name" value="MADS_SRF_like"/>
    <property type="match status" value="1"/>
</dbReference>
<evidence type="ECO:0000256" key="5">
    <source>
        <dbReference type="ARBA" id="ARBA00023242"/>
    </source>
</evidence>
<dbReference type="PRINTS" id="PR00404">
    <property type="entry name" value="MADSDOMAIN"/>
</dbReference>
<keyword evidence="8" id="KW-1185">Reference proteome</keyword>
<accession>A0AAV8TST8</accession>
<dbReference type="Proteomes" id="UP001159364">
    <property type="component" value="Linkage Group LG03"/>
</dbReference>
<evidence type="ECO:0000259" key="6">
    <source>
        <dbReference type="PROSITE" id="PS50066"/>
    </source>
</evidence>
<dbReference type="InterPro" id="IPR033897">
    <property type="entry name" value="SRF-like_MADS-box"/>
</dbReference>
<keyword evidence="4" id="KW-0804">Transcription</keyword>
<dbReference type="GO" id="GO:0000981">
    <property type="term" value="F:DNA-binding transcription factor activity, RNA polymerase II-specific"/>
    <property type="evidence" value="ECO:0007669"/>
    <property type="project" value="InterPro"/>
</dbReference>
<keyword evidence="3" id="KW-0238">DNA-binding</keyword>
<name>A0AAV8TST8_9ROSI</name>
<dbReference type="InterPro" id="IPR002100">
    <property type="entry name" value="TF_MADSbox"/>
</dbReference>
<dbReference type="GO" id="GO:0046983">
    <property type="term" value="F:protein dimerization activity"/>
    <property type="evidence" value="ECO:0007669"/>
    <property type="project" value="InterPro"/>
</dbReference>
<keyword evidence="2" id="KW-0805">Transcription regulation</keyword>
<evidence type="ECO:0000256" key="3">
    <source>
        <dbReference type="ARBA" id="ARBA00023125"/>
    </source>
</evidence>
<dbReference type="PROSITE" id="PS50066">
    <property type="entry name" value="MADS_BOX_2"/>
    <property type="match status" value="1"/>
</dbReference>
<dbReference type="EMBL" id="JAIWQS010000003">
    <property type="protein sequence ID" value="KAJ8769546.1"/>
    <property type="molecule type" value="Genomic_DNA"/>
</dbReference>
<dbReference type="GO" id="GO:0005634">
    <property type="term" value="C:nucleus"/>
    <property type="evidence" value="ECO:0007669"/>
    <property type="project" value="UniProtKB-SubCell"/>
</dbReference>
<dbReference type="GO" id="GO:0000987">
    <property type="term" value="F:cis-regulatory region sequence-specific DNA binding"/>
    <property type="evidence" value="ECO:0007669"/>
    <property type="project" value="InterPro"/>
</dbReference>
<dbReference type="SUPFAM" id="SSF55455">
    <property type="entry name" value="SRF-like"/>
    <property type="match status" value="1"/>
</dbReference>
<dbReference type="Gene3D" id="3.40.1810.10">
    <property type="entry name" value="Transcription factor, MADS-box"/>
    <property type="match status" value="1"/>
</dbReference>
<dbReference type="InterPro" id="IPR036879">
    <property type="entry name" value="TF_MADSbox_sf"/>
</dbReference>
<dbReference type="AlphaFoldDB" id="A0AAV8TST8"/>
<feature type="domain" description="MADS-box" evidence="6">
    <location>
        <begin position="1"/>
        <end position="51"/>
    </location>
</feature>
<evidence type="ECO:0000256" key="4">
    <source>
        <dbReference type="ARBA" id="ARBA00023163"/>
    </source>
</evidence>
<comment type="subcellular location">
    <subcellularLocation>
        <location evidence="1">Nucleus</location>
    </subcellularLocation>
</comment>
<evidence type="ECO:0000256" key="2">
    <source>
        <dbReference type="ARBA" id="ARBA00023015"/>
    </source>
</evidence>
<reference evidence="7 8" key="1">
    <citation type="submission" date="2021-09" db="EMBL/GenBank/DDBJ databases">
        <title>Genomic insights and catalytic innovation underlie evolution of tropane alkaloids biosynthesis.</title>
        <authorList>
            <person name="Wang Y.-J."/>
            <person name="Tian T."/>
            <person name="Huang J.-P."/>
            <person name="Huang S.-X."/>
        </authorList>
    </citation>
    <scope>NUCLEOTIDE SEQUENCE [LARGE SCALE GENOMIC DNA]</scope>
    <source>
        <strain evidence="7">KIB-2018</strain>
        <tissue evidence="7">Leaf</tissue>
    </source>
</reference>
<gene>
    <name evidence="7" type="ORF">K2173_005149</name>
</gene>
<sequence length="368" mass="42361">MGRRKLNSELISNERSRMITFHKRKKGLIKKVEEFQILCNVKVCVIIFSPKLNHHHRCEVETWPSDPDEVKSIIYKYRENGPNVRSKKNQDLSDYFVTRKNKVDHEIAKVRKAIREAKFSKRCDQLNLLSYDQLWELERAIDAKLGVAERRLLQMKSSGFYSGPDIPGSSVINPNSSAYFMLQNNMDYEFLHGKQPVTSTEPLDMVMPGSNSYDLRTQHTRIAVDESYMENPMLRLIMDGEDYTRFSGVTNNNLSLVPLNDYSYYNSNSYASMVESSSVFNNPGLSLVPLNDYSYYNSNSYASMVESSSVFNNPGTGPEIYYRSTMQPTLPYMEIPSILNASSQLHNSGICNLHQLNDFDMNDKKLMF</sequence>
<evidence type="ECO:0000313" key="7">
    <source>
        <dbReference type="EMBL" id="KAJ8769546.1"/>
    </source>
</evidence>
<protein>
    <recommendedName>
        <fullName evidence="6">MADS-box domain-containing protein</fullName>
    </recommendedName>
</protein>
<comment type="caution">
    <text evidence="7">The sequence shown here is derived from an EMBL/GenBank/DDBJ whole genome shotgun (WGS) entry which is preliminary data.</text>
</comment>
<dbReference type="PANTHER" id="PTHR48019">
    <property type="entry name" value="SERUM RESPONSE FACTOR HOMOLOG"/>
    <property type="match status" value="1"/>
</dbReference>
<proteinExistence type="predicted"/>
<keyword evidence="5" id="KW-0539">Nucleus</keyword>